<gene>
    <name evidence="2" type="ORF">FPQ13_08625</name>
</gene>
<comment type="caution">
    <text evidence="2">The sequence shown here is derived from an EMBL/GenBank/DDBJ whole genome shotgun (WGS) entry which is preliminary data.</text>
</comment>
<accession>A0A556PGZ0</accession>
<evidence type="ECO:0000313" key="2">
    <source>
        <dbReference type="EMBL" id="TSJ63656.1"/>
    </source>
</evidence>
<dbReference type="OrthoDB" id="2374547at2"/>
<protein>
    <recommendedName>
        <fullName evidence="4">YwhD family protein</fullName>
    </recommendedName>
</protein>
<reference evidence="2 3" key="1">
    <citation type="submission" date="2019-07" db="EMBL/GenBank/DDBJ databases">
        <title>Allobacillus sp. nov. SKP isolated from shrimp paste of Euphausiacea.</title>
        <authorList>
            <person name="Kanchanasin P."/>
            <person name="Tanasupawat S."/>
            <person name="Shi W."/>
            <person name="Wu L."/>
            <person name="Ma J."/>
        </authorList>
    </citation>
    <scope>NUCLEOTIDE SEQUENCE [LARGE SCALE GENOMIC DNA]</scope>
    <source>
        <strain evidence="2 3">SKP4-8</strain>
    </source>
</reference>
<name>A0A556PGZ0_9BACI</name>
<feature type="region of interest" description="Disordered" evidence="1">
    <location>
        <begin position="1"/>
        <end position="34"/>
    </location>
</feature>
<evidence type="ECO:0008006" key="4">
    <source>
        <dbReference type="Google" id="ProtNLM"/>
    </source>
</evidence>
<evidence type="ECO:0000256" key="1">
    <source>
        <dbReference type="SAM" id="MobiDB-lite"/>
    </source>
</evidence>
<dbReference type="EMBL" id="VMHE01000014">
    <property type="protein sequence ID" value="TSJ63656.1"/>
    <property type="molecule type" value="Genomic_DNA"/>
</dbReference>
<dbReference type="RefSeq" id="WP_144088940.1">
    <property type="nucleotide sequence ID" value="NZ_VMHE01000014.1"/>
</dbReference>
<dbReference type="InterPro" id="IPR014852">
    <property type="entry name" value="YwhD"/>
</dbReference>
<sequence length="176" mass="20163">MKSFDQNKKSTGKKSNQFTIMKDDPIDGHPGFSGGGAISLENMSPLIVDPNENRVWVDMGAMHARSEVEKRIRFVTDKEEVPNGKPYWIVWTTVERSEAGPFYYGIAASFLEVDREARRGYKILAEHVNSMDKSLKGRVVIDKMDDHSKKLLKDFLIEFNPQYWENAEDELKAAFD</sequence>
<dbReference type="AlphaFoldDB" id="A0A556PGZ0"/>
<dbReference type="Proteomes" id="UP000316425">
    <property type="component" value="Unassembled WGS sequence"/>
</dbReference>
<organism evidence="2 3">
    <name type="scientific">Allobacillus salarius</name>
    <dbReference type="NCBI Taxonomy" id="1955272"/>
    <lineage>
        <taxon>Bacteria</taxon>
        <taxon>Bacillati</taxon>
        <taxon>Bacillota</taxon>
        <taxon>Bacilli</taxon>
        <taxon>Bacillales</taxon>
        <taxon>Bacillaceae</taxon>
        <taxon>Allobacillus</taxon>
    </lineage>
</organism>
<keyword evidence="3" id="KW-1185">Reference proteome</keyword>
<evidence type="ECO:0000313" key="3">
    <source>
        <dbReference type="Proteomes" id="UP000316425"/>
    </source>
</evidence>
<dbReference type="Pfam" id="PF08741">
    <property type="entry name" value="YwhD"/>
    <property type="match status" value="1"/>
</dbReference>
<proteinExistence type="predicted"/>